<keyword evidence="2" id="KW-1003">Cell membrane</keyword>
<evidence type="ECO:0000256" key="6">
    <source>
        <dbReference type="ARBA" id="ARBA00022840"/>
    </source>
</evidence>
<evidence type="ECO:0000256" key="10">
    <source>
        <dbReference type="SAM" id="MobiDB-lite"/>
    </source>
</evidence>
<dbReference type="EMBL" id="ABEU02000006">
    <property type="protein sequence ID" value="PNR53147.1"/>
    <property type="molecule type" value="Genomic_DNA"/>
</dbReference>
<gene>
    <name evidence="14" type="primary">LOC112283548</name>
    <name evidence="13" type="ORF">PHYPA_009522</name>
</gene>
<dbReference type="PANTHER" id="PTHR47989:SF61">
    <property type="entry name" value="PROTEIN KINASE DOMAIN-CONTAINING PROTEIN"/>
    <property type="match status" value="1"/>
</dbReference>
<evidence type="ECO:0000256" key="4">
    <source>
        <dbReference type="ARBA" id="ARBA00022729"/>
    </source>
</evidence>
<dbReference type="STRING" id="3218.A0A2K1KH95"/>
<protein>
    <recommendedName>
        <fullName evidence="12">Protein kinase domain-containing protein</fullName>
    </recommendedName>
</protein>
<dbReference type="EnsemblPlants" id="Pp3c6_26540V3.5">
    <property type="protein sequence ID" value="Pp3c6_26540V3.5"/>
    <property type="gene ID" value="Pp3c6_26540"/>
</dbReference>
<dbReference type="InterPro" id="IPR008271">
    <property type="entry name" value="Ser/Thr_kinase_AS"/>
</dbReference>
<dbReference type="InterPro" id="IPR000719">
    <property type="entry name" value="Prot_kinase_dom"/>
</dbReference>
<evidence type="ECO:0000256" key="7">
    <source>
        <dbReference type="ARBA" id="ARBA00022989"/>
    </source>
</evidence>
<keyword evidence="5" id="KW-0547">Nucleotide-binding</keyword>
<dbReference type="Gramene" id="Pp3c6_26540V3.5">
    <property type="protein sequence ID" value="Pp3c6_26540V3.5"/>
    <property type="gene ID" value="Pp3c6_26540"/>
</dbReference>
<evidence type="ECO:0000256" key="2">
    <source>
        <dbReference type="ARBA" id="ARBA00022475"/>
    </source>
</evidence>
<reference evidence="13 15" key="1">
    <citation type="journal article" date="2008" name="Science">
        <title>The Physcomitrella genome reveals evolutionary insights into the conquest of land by plants.</title>
        <authorList>
            <person name="Rensing S."/>
            <person name="Lang D."/>
            <person name="Zimmer A."/>
            <person name="Terry A."/>
            <person name="Salamov A."/>
            <person name="Shapiro H."/>
            <person name="Nishiyama T."/>
            <person name="Perroud P.-F."/>
            <person name="Lindquist E."/>
            <person name="Kamisugi Y."/>
            <person name="Tanahashi T."/>
            <person name="Sakakibara K."/>
            <person name="Fujita T."/>
            <person name="Oishi K."/>
            <person name="Shin-I T."/>
            <person name="Kuroki Y."/>
            <person name="Toyoda A."/>
            <person name="Suzuki Y."/>
            <person name="Hashimoto A."/>
            <person name="Yamaguchi K."/>
            <person name="Sugano A."/>
            <person name="Kohara Y."/>
            <person name="Fujiyama A."/>
            <person name="Anterola A."/>
            <person name="Aoki S."/>
            <person name="Ashton N."/>
            <person name="Barbazuk W.B."/>
            <person name="Barker E."/>
            <person name="Bennetzen J."/>
            <person name="Bezanilla M."/>
            <person name="Blankenship R."/>
            <person name="Cho S.H."/>
            <person name="Dutcher S."/>
            <person name="Estelle M."/>
            <person name="Fawcett J.A."/>
            <person name="Gundlach H."/>
            <person name="Hanada K."/>
            <person name="Heyl A."/>
            <person name="Hicks K.A."/>
            <person name="Hugh J."/>
            <person name="Lohr M."/>
            <person name="Mayer K."/>
            <person name="Melkozernov A."/>
            <person name="Murata T."/>
            <person name="Nelson D."/>
            <person name="Pils B."/>
            <person name="Prigge M."/>
            <person name="Reiss B."/>
            <person name="Renner T."/>
            <person name="Rombauts S."/>
            <person name="Rushton P."/>
            <person name="Sanderfoot A."/>
            <person name="Schween G."/>
            <person name="Shiu S.-H."/>
            <person name="Stueber K."/>
            <person name="Theodoulou F.L."/>
            <person name="Tu H."/>
            <person name="Van de Peer Y."/>
            <person name="Verrier P.J."/>
            <person name="Waters E."/>
            <person name="Wood A."/>
            <person name="Yang L."/>
            <person name="Cove D."/>
            <person name="Cuming A."/>
            <person name="Hasebe M."/>
            <person name="Lucas S."/>
            <person name="Mishler D.B."/>
            <person name="Reski R."/>
            <person name="Grigoriev I."/>
            <person name="Quatrano R.S."/>
            <person name="Boore J.L."/>
        </authorList>
    </citation>
    <scope>NUCLEOTIDE SEQUENCE [LARGE SCALE GENOMIC DNA]</scope>
    <source>
        <strain evidence="14 15">cv. Gransden 2004</strain>
    </source>
</reference>
<dbReference type="Gramene" id="Pp3c6_26540V3.4">
    <property type="protein sequence ID" value="Pp3c6_26540V3.4"/>
    <property type="gene ID" value="Pp3c6_26540"/>
</dbReference>
<reference evidence="14" key="3">
    <citation type="submission" date="2020-12" db="UniProtKB">
        <authorList>
            <consortium name="EnsemblPlants"/>
        </authorList>
    </citation>
    <scope>IDENTIFICATION</scope>
</reference>
<dbReference type="PANTHER" id="PTHR47989">
    <property type="entry name" value="OS01G0750732 PROTEIN"/>
    <property type="match status" value="1"/>
</dbReference>
<dbReference type="SMART" id="SM00220">
    <property type="entry name" value="S_TKc"/>
    <property type="match status" value="1"/>
</dbReference>
<dbReference type="PROSITE" id="PS00108">
    <property type="entry name" value="PROTEIN_KINASE_ST"/>
    <property type="match status" value="1"/>
</dbReference>
<keyword evidence="15" id="KW-1185">Reference proteome</keyword>
<dbReference type="GO" id="GO:0005886">
    <property type="term" value="C:plasma membrane"/>
    <property type="evidence" value="ECO:0000318"/>
    <property type="project" value="GO_Central"/>
</dbReference>
<dbReference type="RefSeq" id="XP_024378141.1">
    <property type="nucleotide sequence ID" value="XM_024522373.2"/>
</dbReference>
<keyword evidence="8 11" id="KW-0472">Membrane</keyword>
<feature type="region of interest" description="Disordered" evidence="10">
    <location>
        <begin position="631"/>
        <end position="673"/>
    </location>
</feature>
<dbReference type="InterPro" id="IPR001245">
    <property type="entry name" value="Ser-Thr/Tyr_kinase_cat_dom"/>
</dbReference>
<keyword evidence="3 11" id="KW-0812">Transmembrane</keyword>
<accession>A0A2K1KH95</accession>
<dbReference type="PaxDb" id="3218-PP1S53_32V6.1"/>
<dbReference type="GO" id="GO:0005524">
    <property type="term" value="F:ATP binding"/>
    <property type="evidence" value="ECO:0007669"/>
    <property type="project" value="UniProtKB-KW"/>
</dbReference>
<feature type="transmembrane region" description="Helical" evidence="11">
    <location>
        <begin position="101"/>
        <end position="121"/>
    </location>
</feature>
<dbReference type="GO" id="GO:0004672">
    <property type="term" value="F:protein kinase activity"/>
    <property type="evidence" value="ECO:0000318"/>
    <property type="project" value="GO_Central"/>
</dbReference>
<dbReference type="EnsemblPlants" id="Pp3c6_26540V3.1">
    <property type="protein sequence ID" value="Pp3c6_26540V3.1"/>
    <property type="gene ID" value="Pp3c6_26540"/>
</dbReference>
<evidence type="ECO:0000256" key="5">
    <source>
        <dbReference type="ARBA" id="ARBA00022741"/>
    </source>
</evidence>
<keyword evidence="4" id="KW-0732">Signal</keyword>
<proteinExistence type="predicted"/>
<name>A0A2K1KH95_PHYPA</name>
<dbReference type="AlphaFoldDB" id="A0A2K1KH95"/>
<dbReference type="GO" id="GO:0007165">
    <property type="term" value="P:signal transduction"/>
    <property type="evidence" value="ECO:0000318"/>
    <property type="project" value="GO_Central"/>
</dbReference>
<dbReference type="Gramene" id="Pp3c6_26540V3.3">
    <property type="protein sequence ID" value="Pp3c6_26540V3.3"/>
    <property type="gene ID" value="Pp3c6_26540"/>
</dbReference>
<evidence type="ECO:0000256" key="8">
    <source>
        <dbReference type="ARBA" id="ARBA00023136"/>
    </source>
</evidence>
<feature type="transmembrane region" description="Helical" evidence="11">
    <location>
        <begin position="40"/>
        <end position="61"/>
    </location>
</feature>
<dbReference type="EnsemblPlants" id="Pp3c6_26540V3.4">
    <property type="protein sequence ID" value="Pp3c6_26540V3.4"/>
    <property type="gene ID" value="Pp3c6_26540"/>
</dbReference>
<evidence type="ECO:0000256" key="9">
    <source>
        <dbReference type="ARBA" id="ARBA00023157"/>
    </source>
</evidence>
<dbReference type="Gramene" id="Pp3c6_26540V3.1">
    <property type="protein sequence ID" value="Pp3c6_26540V3.1"/>
    <property type="gene ID" value="Pp3c6_26540"/>
</dbReference>
<dbReference type="Gene3D" id="1.10.510.10">
    <property type="entry name" value="Transferase(Phosphotransferase) domain 1"/>
    <property type="match status" value="1"/>
</dbReference>
<dbReference type="InterPro" id="IPR011009">
    <property type="entry name" value="Kinase-like_dom_sf"/>
</dbReference>
<dbReference type="EnsemblPlants" id="Pp3c6_26540V3.2">
    <property type="protein sequence ID" value="Pp3c6_26540V3.2"/>
    <property type="gene ID" value="Pp3c6_26540"/>
</dbReference>
<feature type="domain" description="Protein kinase" evidence="12">
    <location>
        <begin position="176"/>
        <end position="469"/>
    </location>
</feature>
<dbReference type="Proteomes" id="UP000006727">
    <property type="component" value="Chromosome 6"/>
</dbReference>
<organism evidence="13">
    <name type="scientific">Physcomitrium patens</name>
    <name type="common">Spreading-leaved earth moss</name>
    <name type="synonym">Physcomitrella patens</name>
    <dbReference type="NCBI Taxonomy" id="3218"/>
    <lineage>
        <taxon>Eukaryota</taxon>
        <taxon>Viridiplantae</taxon>
        <taxon>Streptophyta</taxon>
        <taxon>Embryophyta</taxon>
        <taxon>Bryophyta</taxon>
        <taxon>Bryophytina</taxon>
        <taxon>Bryopsida</taxon>
        <taxon>Funariidae</taxon>
        <taxon>Funariales</taxon>
        <taxon>Funariaceae</taxon>
        <taxon>Physcomitrium</taxon>
    </lineage>
</organism>
<keyword evidence="6" id="KW-0067">ATP-binding</keyword>
<evidence type="ECO:0000259" key="12">
    <source>
        <dbReference type="PROSITE" id="PS50011"/>
    </source>
</evidence>
<feature type="compositionally biased region" description="Basic and acidic residues" evidence="10">
    <location>
        <begin position="642"/>
        <end position="651"/>
    </location>
</feature>
<dbReference type="PROSITE" id="PS50011">
    <property type="entry name" value="PROTEIN_KINASE_DOM"/>
    <property type="match status" value="1"/>
</dbReference>
<dbReference type="Gramene" id="Pp3c6_26540V3.2">
    <property type="protein sequence ID" value="Pp3c6_26540V3.2"/>
    <property type="gene ID" value="Pp3c6_26540"/>
</dbReference>
<dbReference type="EnsemblPlants" id="Pp3c6_26540V3.3">
    <property type="protein sequence ID" value="Pp3c6_26540V3.3"/>
    <property type="gene ID" value="Pp3c6_26540"/>
</dbReference>
<reference evidence="13 15" key="2">
    <citation type="journal article" date="2018" name="Plant J.">
        <title>The Physcomitrella patens chromosome-scale assembly reveals moss genome structure and evolution.</title>
        <authorList>
            <person name="Lang D."/>
            <person name="Ullrich K.K."/>
            <person name="Murat F."/>
            <person name="Fuchs J."/>
            <person name="Jenkins J."/>
            <person name="Haas F.B."/>
            <person name="Piednoel M."/>
            <person name="Gundlach H."/>
            <person name="Van Bel M."/>
            <person name="Meyberg R."/>
            <person name="Vives C."/>
            <person name="Morata J."/>
            <person name="Symeonidi A."/>
            <person name="Hiss M."/>
            <person name="Muchero W."/>
            <person name="Kamisugi Y."/>
            <person name="Saleh O."/>
            <person name="Blanc G."/>
            <person name="Decker E.L."/>
            <person name="van Gessel N."/>
            <person name="Grimwood J."/>
            <person name="Hayes R.D."/>
            <person name="Graham S.W."/>
            <person name="Gunter L.E."/>
            <person name="McDaniel S.F."/>
            <person name="Hoernstein S.N.W."/>
            <person name="Larsson A."/>
            <person name="Li F.W."/>
            <person name="Perroud P.F."/>
            <person name="Phillips J."/>
            <person name="Ranjan P."/>
            <person name="Rokshar D.S."/>
            <person name="Rothfels C.J."/>
            <person name="Schneider L."/>
            <person name="Shu S."/>
            <person name="Stevenson D.W."/>
            <person name="Thummler F."/>
            <person name="Tillich M."/>
            <person name="Villarreal Aguilar J.C."/>
            <person name="Widiez T."/>
            <person name="Wong G.K."/>
            <person name="Wymore A."/>
            <person name="Zhang Y."/>
            <person name="Zimmer A.D."/>
            <person name="Quatrano R.S."/>
            <person name="Mayer K.F.X."/>
            <person name="Goodstein D."/>
            <person name="Casacuberta J.M."/>
            <person name="Vandepoele K."/>
            <person name="Reski R."/>
            <person name="Cuming A.C."/>
            <person name="Tuskan G.A."/>
            <person name="Maumus F."/>
            <person name="Salse J."/>
            <person name="Schmutz J."/>
            <person name="Rensing S.A."/>
        </authorList>
    </citation>
    <scope>NUCLEOTIDE SEQUENCE [LARGE SCALE GENOMIC DNA]</scope>
    <source>
        <strain evidence="14 15">cv. Gransden 2004</strain>
    </source>
</reference>
<evidence type="ECO:0000256" key="3">
    <source>
        <dbReference type="ARBA" id="ARBA00022692"/>
    </source>
</evidence>
<sequence>MKGLEHSTSRKWSRREEMLEEEDEELPVMSKAMVARRKWLQWRWCGLNVFVLVIFMAVALVTEVSASEGVEQLSARVENLGETAVPKAMAGRYSTVEINSWIPILSFCFVFVVGVSTGLWWSGFHIIPRAETAEPSSSSPPSSSSLGELRNRQIARASSVGTLRQFKLAELVEMTDHFKEPIGRGGQGTVYSAHLPEGCSKAAVKKLQKHEANLMLRDNVVSDHNQEEMERAFWEELKIISKLHHRNLVALLGYCVEKDDLFLVYEFMGKGSLSQYLHPKTKAEEKSLSWKERMQCAVDVAQGLEYLHNHANPSLVHRDIKSANILFDDEMNAKIADFGLSKPVILEQEASMSIRLRGTYGYVDPVYLLNGRPCAKNDVYSYGVVLLELITGRRALENKGNVNLVQWVKESLGTHDIPMRQISRIVDPQIALDILYDQFSEVVKLALSCVHERQDSRPSMQDVVAGLYNAKAIEDAQSTESPLAHVLPMSRNGGSVYDGSSMGTPRTHALHDWSSSYEIKDNSILVKCTIAGFRIMLRCKIWPSLKNFGLNKVEASLNDAFLWKKGLWFYNAKSTREFTVGDDIKVIAEWHVALRTGYYNLPANDPRRSQGPFCVEYLALKDVNGPLVEYLGDKSPWPEPVPQERRPRRESSGGSGSGSVERRRSSGHHRRPS</sequence>
<dbReference type="OrthoDB" id="339325at2759"/>
<evidence type="ECO:0000256" key="1">
    <source>
        <dbReference type="ARBA" id="ARBA00004162"/>
    </source>
</evidence>
<keyword evidence="9" id="KW-1015">Disulfide bond</keyword>
<dbReference type="SUPFAM" id="SSF56112">
    <property type="entry name" value="Protein kinase-like (PK-like)"/>
    <property type="match status" value="1"/>
</dbReference>
<keyword evidence="7 11" id="KW-1133">Transmembrane helix</keyword>
<dbReference type="GeneID" id="112283548"/>
<dbReference type="Pfam" id="PF07714">
    <property type="entry name" value="PK_Tyr_Ser-Thr"/>
    <property type="match status" value="1"/>
</dbReference>
<dbReference type="Gene3D" id="3.30.200.20">
    <property type="entry name" value="Phosphorylase Kinase, domain 1"/>
    <property type="match status" value="1"/>
</dbReference>
<dbReference type="KEGG" id="ppp:112283548"/>
<evidence type="ECO:0000313" key="15">
    <source>
        <dbReference type="Proteomes" id="UP000006727"/>
    </source>
</evidence>
<evidence type="ECO:0000256" key="11">
    <source>
        <dbReference type="SAM" id="Phobius"/>
    </source>
</evidence>
<dbReference type="FunFam" id="1.10.510.10:FF:000468">
    <property type="entry name" value="PTI1-like tyrosine-protein kinase 3"/>
    <property type="match status" value="1"/>
</dbReference>
<evidence type="ECO:0000313" key="14">
    <source>
        <dbReference type="EnsemblPlants" id="Pp3c6_26540V3.1"/>
    </source>
</evidence>
<comment type="subcellular location">
    <subcellularLocation>
        <location evidence="1">Cell membrane</location>
        <topology evidence="1">Single-pass membrane protein</topology>
    </subcellularLocation>
</comment>
<evidence type="ECO:0000313" key="13">
    <source>
        <dbReference type="EMBL" id="PNR53147.1"/>
    </source>
</evidence>